<evidence type="ECO:0000259" key="5">
    <source>
        <dbReference type="PROSITE" id="PS52004"/>
    </source>
</evidence>
<evidence type="ECO:0000256" key="2">
    <source>
        <dbReference type="ARBA" id="ARBA00013191"/>
    </source>
</evidence>
<sequence length="249" mass="27266">MICGGAEKTNGVSLIHSGFKSCLALSKRFDEMEKSSRPFDVKRDGFVLSEGSGVLVLEELEFARKRGAKIYGEILGSGMSNDSFDITKPSGIGALSAMQNAFNSVRNSKFSKNDINFIVAHGTSTVIGDKAETEALVDFFGEKSKEKMTFSTKGALGHTIGASGAIDLIIGVKALKEKKIPATKNLEKEIDLKIDFVKKESRKIATKCFLANSFGFGGYNSSIIVGNQFFHLQSKNFRFLTKQNHLRHY</sequence>
<comment type="similarity">
    <text evidence="1 4">Belongs to the thiolase-like superfamily. Beta-ketoacyl-ACP synthases family.</text>
</comment>
<evidence type="ECO:0000313" key="7">
    <source>
        <dbReference type="Proteomes" id="UP001439008"/>
    </source>
</evidence>
<dbReference type="Pfam" id="PF02801">
    <property type="entry name" value="Ketoacyl-synt_C"/>
    <property type="match status" value="1"/>
</dbReference>
<keyword evidence="7" id="KW-1185">Reference proteome</keyword>
<organism evidence="6 7">
    <name type="scientific">Bonamia ostreae</name>
    <dbReference type="NCBI Taxonomy" id="126728"/>
    <lineage>
        <taxon>Eukaryota</taxon>
        <taxon>Sar</taxon>
        <taxon>Rhizaria</taxon>
        <taxon>Endomyxa</taxon>
        <taxon>Ascetosporea</taxon>
        <taxon>Haplosporida</taxon>
        <taxon>Bonamia</taxon>
    </lineage>
</organism>
<dbReference type="PANTHER" id="PTHR11712:SF336">
    <property type="entry name" value="3-OXOACYL-[ACYL-CARRIER-PROTEIN] SYNTHASE, MITOCHONDRIAL"/>
    <property type="match status" value="1"/>
</dbReference>
<proteinExistence type="inferred from homology"/>
<dbReference type="SUPFAM" id="SSF53901">
    <property type="entry name" value="Thiolase-like"/>
    <property type="match status" value="1"/>
</dbReference>
<protein>
    <recommendedName>
        <fullName evidence="2">beta-ketoacyl-[acyl-carrier-protein] synthase I</fullName>
        <ecNumber evidence="2">2.3.1.41</ecNumber>
    </recommendedName>
</protein>
<dbReference type="InterPro" id="IPR014030">
    <property type="entry name" value="Ketoacyl_synth_N"/>
</dbReference>
<dbReference type="InterPro" id="IPR020841">
    <property type="entry name" value="PKS_Beta-ketoAc_synthase_dom"/>
</dbReference>
<dbReference type="Proteomes" id="UP001439008">
    <property type="component" value="Unassembled WGS sequence"/>
</dbReference>
<evidence type="ECO:0000256" key="1">
    <source>
        <dbReference type="ARBA" id="ARBA00008467"/>
    </source>
</evidence>
<keyword evidence="3 4" id="KW-0808">Transferase</keyword>
<dbReference type="SMART" id="SM00825">
    <property type="entry name" value="PKS_KS"/>
    <property type="match status" value="1"/>
</dbReference>
<gene>
    <name evidence="6" type="ORF">MHBO_002266</name>
</gene>
<dbReference type="PROSITE" id="PS52004">
    <property type="entry name" value="KS3_2"/>
    <property type="match status" value="1"/>
</dbReference>
<dbReference type="EMBL" id="JBDODL010000768">
    <property type="protein sequence ID" value="MES1920615.1"/>
    <property type="molecule type" value="Genomic_DNA"/>
</dbReference>
<feature type="domain" description="Ketosynthase family 3 (KS3)" evidence="5">
    <location>
        <begin position="1"/>
        <end position="227"/>
    </location>
</feature>
<name>A0ABV2ALV8_9EUKA</name>
<comment type="caution">
    <text evidence="6">The sequence shown here is derived from an EMBL/GenBank/DDBJ whole genome shotgun (WGS) entry which is preliminary data.</text>
</comment>
<evidence type="ECO:0000313" key="6">
    <source>
        <dbReference type="EMBL" id="MES1920615.1"/>
    </source>
</evidence>
<dbReference type="EC" id="2.3.1.41" evidence="2"/>
<dbReference type="PANTHER" id="PTHR11712">
    <property type="entry name" value="POLYKETIDE SYNTHASE-RELATED"/>
    <property type="match status" value="1"/>
</dbReference>
<reference evidence="6 7" key="1">
    <citation type="journal article" date="2024" name="BMC Biol.">
        <title>Comparative genomics of Ascetosporea gives new insight into the evolutionary basis for animal parasitism in Rhizaria.</title>
        <authorList>
            <person name="Hiltunen Thoren M."/>
            <person name="Onut-Brannstrom I."/>
            <person name="Alfjorden A."/>
            <person name="Peckova H."/>
            <person name="Swords F."/>
            <person name="Hooper C."/>
            <person name="Holzer A.S."/>
            <person name="Bass D."/>
            <person name="Burki F."/>
        </authorList>
    </citation>
    <scope>NUCLEOTIDE SEQUENCE [LARGE SCALE GENOMIC DNA]</scope>
    <source>
        <strain evidence="6">20-A016</strain>
    </source>
</reference>
<dbReference type="Gene3D" id="3.40.47.10">
    <property type="match status" value="1"/>
</dbReference>
<dbReference type="InterPro" id="IPR014031">
    <property type="entry name" value="Ketoacyl_synth_C"/>
</dbReference>
<evidence type="ECO:0000256" key="4">
    <source>
        <dbReference type="RuleBase" id="RU003694"/>
    </source>
</evidence>
<dbReference type="InterPro" id="IPR000794">
    <property type="entry name" value="Beta-ketoacyl_synthase"/>
</dbReference>
<dbReference type="InterPro" id="IPR016039">
    <property type="entry name" value="Thiolase-like"/>
</dbReference>
<dbReference type="Pfam" id="PF00109">
    <property type="entry name" value="ketoacyl-synt"/>
    <property type="match status" value="1"/>
</dbReference>
<accession>A0ABV2ALV8</accession>
<evidence type="ECO:0000256" key="3">
    <source>
        <dbReference type="ARBA" id="ARBA00022679"/>
    </source>
</evidence>